<dbReference type="InterPro" id="IPR050545">
    <property type="entry name" value="Mycobact_MmpL"/>
</dbReference>
<feature type="transmembrane region" description="Helical" evidence="6">
    <location>
        <begin position="12"/>
        <end position="29"/>
    </location>
</feature>
<evidence type="ECO:0000313" key="9">
    <source>
        <dbReference type="Proteomes" id="UP000184474"/>
    </source>
</evidence>
<dbReference type="EMBL" id="FRAA01000002">
    <property type="protein sequence ID" value="SHJ93051.1"/>
    <property type="molecule type" value="Genomic_DNA"/>
</dbReference>
<feature type="transmembrane region" description="Helical" evidence="6">
    <location>
        <begin position="608"/>
        <end position="627"/>
    </location>
</feature>
<dbReference type="AlphaFoldDB" id="A0A1M6NBI0"/>
<reference evidence="9" key="1">
    <citation type="submission" date="2016-11" db="EMBL/GenBank/DDBJ databases">
        <authorList>
            <person name="Varghese N."/>
            <person name="Submissions S."/>
        </authorList>
    </citation>
    <scope>NUCLEOTIDE SEQUENCE [LARGE SCALE GENOMIC DNA]</scope>
    <source>
        <strain evidence="9">DSM 26134</strain>
    </source>
</reference>
<evidence type="ECO:0000313" key="8">
    <source>
        <dbReference type="EMBL" id="SHJ93051.1"/>
    </source>
</evidence>
<feature type="transmembrane region" description="Helical" evidence="6">
    <location>
        <begin position="271"/>
        <end position="292"/>
    </location>
</feature>
<dbReference type="InterPro" id="IPR000731">
    <property type="entry name" value="SSD"/>
</dbReference>
<dbReference type="PANTHER" id="PTHR33406">
    <property type="entry name" value="MEMBRANE PROTEIN MJ1562-RELATED"/>
    <property type="match status" value="1"/>
</dbReference>
<accession>A0A1M6NBI0</accession>
<feature type="transmembrane region" description="Helical" evidence="6">
    <location>
        <begin position="312"/>
        <end position="335"/>
    </location>
</feature>
<dbReference type="GO" id="GO:0005886">
    <property type="term" value="C:plasma membrane"/>
    <property type="evidence" value="ECO:0007669"/>
    <property type="project" value="UniProtKB-SubCell"/>
</dbReference>
<feature type="transmembrane region" description="Helical" evidence="6">
    <location>
        <begin position="662"/>
        <end position="682"/>
    </location>
</feature>
<proteinExistence type="predicted"/>
<keyword evidence="4 6" id="KW-1133">Transmembrane helix</keyword>
<keyword evidence="2" id="KW-1003">Cell membrane</keyword>
<keyword evidence="5 6" id="KW-0472">Membrane</keyword>
<feature type="transmembrane region" description="Helical" evidence="6">
    <location>
        <begin position="245"/>
        <end position="265"/>
    </location>
</feature>
<name>A0A1M6NBI0_REIAG</name>
<dbReference type="Proteomes" id="UP000184474">
    <property type="component" value="Unassembled WGS sequence"/>
</dbReference>
<feature type="transmembrane region" description="Helical" evidence="6">
    <location>
        <begin position="733"/>
        <end position="759"/>
    </location>
</feature>
<feature type="transmembrane region" description="Helical" evidence="6">
    <location>
        <begin position="219"/>
        <end position="238"/>
    </location>
</feature>
<keyword evidence="3 6" id="KW-0812">Transmembrane</keyword>
<organism evidence="8 9">
    <name type="scientific">Reichenbachiella agariperforans</name>
    <dbReference type="NCBI Taxonomy" id="156994"/>
    <lineage>
        <taxon>Bacteria</taxon>
        <taxon>Pseudomonadati</taxon>
        <taxon>Bacteroidota</taxon>
        <taxon>Cytophagia</taxon>
        <taxon>Cytophagales</taxon>
        <taxon>Reichenbachiellaceae</taxon>
        <taxon>Reichenbachiella</taxon>
    </lineage>
</organism>
<gene>
    <name evidence="8" type="ORF">SAMN04488028_102188</name>
</gene>
<feature type="transmembrane region" description="Helical" evidence="6">
    <location>
        <begin position="404"/>
        <end position="421"/>
    </location>
</feature>
<dbReference type="Gene3D" id="1.20.1640.10">
    <property type="entry name" value="Multidrug efflux transporter AcrB transmembrane domain"/>
    <property type="match status" value="2"/>
</dbReference>
<evidence type="ECO:0000256" key="5">
    <source>
        <dbReference type="ARBA" id="ARBA00023136"/>
    </source>
</evidence>
<evidence type="ECO:0000256" key="3">
    <source>
        <dbReference type="ARBA" id="ARBA00022692"/>
    </source>
</evidence>
<dbReference type="InterPro" id="IPR004869">
    <property type="entry name" value="MMPL_dom"/>
</dbReference>
<feature type="domain" description="SSD" evidence="7">
    <location>
        <begin position="609"/>
        <end position="760"/>
    </location>
</feature>
<dbReference type="PROSITE" id="PS50156">
    <property type="entry name" value="SSD"/>
    <property type="match status" value="2"/>
</dbReference>
<sequence length="808" mass="90897">MWYKISNIIIKFRLYLIILLVAITGFMAYQGQFVKWSFVLANVVPDHDPDMVDFMEFKRVFGEDGNILALGVLDSAVYKVDNFRKFSYMSDALMKVNGVNDVVSLPSLSKLVKDQEEKKFKLVPVFDKIPADQDDLDSLIKYAQDIKFYSGQLINPDNGASVVLVTIQKELMDSDARNRVIGDILFVTESFEKDTGIKLRYAGLPYVRYINTSKLKDELRMFLVLSVIVTGFILFLFFRSFKVLLVALAIIGMVVLWVVGTLVLLDYEITLLTGLLPPIIVVIGIPNTVYMINKYHQEYFAHGDQERAIRTIIQKIGIVTFITNVTTAVGFLVLALTDIVILKEFGIVAGINILATFVVSMIMIPCIFSYLKPPGRRHLKHLEFKALDKVLTALDNLVHRYKEYVFIATAIVAIVCCYGITKIEAVSFMVDDLPEESQTKKDLEFFEKNFAGVMPLEIVVDTKQKKGVQNLSNLRKIDEFESFLDSIEYVSKPMSVVSFIKATRQAFYNDKSSYYSLPNSRDKNFILRYLKEETDESDLASGFIDSTGQKIRISLKMADIGSVKMDSLVNQVIQPRIDSIFGETKFDVAITGTTLLFIKGNKFLIDNLIMSMVIAFVIIAFIMALLFRNFKMIVICLIPNVIPLLITGGMMGLVGIPLKPSTALIFSIAFGISVDDSIHFLAKYRQELFANNFFVPVAVSKSIRETGASMIYTSVILFFGFVIFAASEFGGTVALGVLTSTTLLMAMLTNLTLLPALLLRFDNGKRNATQHPLIEQYPEFYDEEEDEEIDLGLIEVDPPSTDKGEESK</sequence>
<keyword evidence="9" id="KW-1185">Reference proteome</keyword>
<comment type="subcellular location">
    <subcellularLocation>
        <location evidence="1">Cell membrane</location>
        <topology evidence="1">Multi-pass membrane protein</topology>
    </subcellularLocation>
</comment>
<feature type="transmembrane region" description="Helical" evidence="6">
    <location>
        <begin position="634"/>
        <end position="656"/>
    </location>
</feature>
<evidence type="ECO:0000256" key="4">
    <source>
        <dbReference type="ARBA" id="ARBA00022989"/>
    </source>
</evidence>
<evidence type="ECO:0000256" key="2">
    <source>
        <dbReference type="ARBA" id="ARBA00022475"/>
    </source>
</evidence>
<dbReference type="PANTHER" id="PTHR33406:SF12">
    <property type="entry name" value="BLR2997 PROTEIN"/>
    <property type="match status" value="1"/>
</dbReference>
<feature type="transmembrane region" description="Helical" evidence="6">
    <location>
        <begin position="347"/>
        <end position="371"/>
    </location>
</feature>
<feature type="domain" description="SSD" evidence="7">
    <location>
        <begin position="245"/>
        <end position="370"/>
    </location>
</feature>
<dbReference type="SUPFAM" id="SSF82866">
    <property type="entry name" value="Multidrug efflux transporter AcrB transmembrane domain"/>
    <property type="match status" value="2"/>
</dbReference>
<evidence type="ECO:0000256" key="6">
    <source>
        <dbReference type="SAM" id="Phobius"/>
    </source>
</evidence>
<evidence type="ECO:0000256" key="1">
    <source>
        <dbReference type="ARBA" id="ARBA00004651"/>
    </source>
</evidence>
<dbReference type="Pfam" id="PF03176">
    <property type="entry name" value="MMPL"/>
    <property type="match status" value="2"/>
</dbReference>
<feature type="transmembrane region" description="Helical" evidence="6">
    <location>
        <begin position="710"/>
        <end position="727"/>
    </location>
</feature>
<protein>
    <recommendedName>
        <fullName evidence="7">SSD domain-containing protein</fullName>
    </recommendedName>
</protein>
<evidence type="ECO:0000259" key="7">
    <source>
        <dbReference type="PROSITE" id="PS50156"/>
    </source>
</evidence>
<dbReference type="STRING" id="156994.SAMN04488028_102188"/>